<dbReference type="UniPathway" id="UPA00115">
    <property type="reaction ID" value="UER00412"/>
</dbReference>
<proteinExistence type="inferred from homology"/>
<evidence type="ECO:0000256" key="7">
    <source>
        <dbReference type="ARBA" id="ARBA00029734"/>
    </source>
</evidence>
<dbReference type="AlphaFoldDB" id="A0A813LX45"/>
<evidence type="ECO:0000313" key="9">
    <source>
        <dbReference type="EMBL" id="CAF0708522.1"/>
    </source>
</evidence>
<evidence type="ECO:0000256" key="1">
    <source>
        <dbReference type="ARBA" id="ARBA00001713"/>
    </source>
</evidence>
<dbReference type="OrthoDB" id="1555531at2759"/>
<evidence type="ECO:0000256" key="6">
    <source>
        <dbReference type="ARBA" id="ARBA00023235"/>
    </source>
</evidence>
<evidence type="ECO:0000313" key="10">
    <source>
        <dbReference type="Proteomes" id="UP000663879"/>
    </source>
</evidence>
<dbReference type="GO" id="GO:0009052">
    <property type="term" value="P:pentose-phosphate shunt, non-oxidative branch"/>
    <property type="evidence" value="ECO:0007669"/>
    <property type="project" value="InterPro"/>
</dbReference>
<accession>A0A813LX45</accession>
<sequence>MSNLIEKGKKASAYQAVDENIDHSTKIIGIGSGTTIVYAVERLAERVKQENLDIQCVPSSFQAKQLLAKNNLKITDLETFTSIDVTIDGADEVDKNLVCIKGGGGCHLQEKLIAYCAKKFILIADYRKKSTELGQSWHNGIPIEVLPSAYRLVKENIEKLYGGNAKLREFTGSTLGKAGPIITDNGNFILDWIFEIKDDNSGYDWNTINTNIKMIPGVIETGLFIDMAKVAYFGNADGTVTKLNKCLRC</sequence>
<dbReference type="FunFam" id="3.40.50.1360:FF:000014">
    <property type="entry name" value="Ribose 5-phosphate isomerase"/>
    <property type="match status" value="1"/>
</dbReference>
<comment type="caution">
    <text evidence="9">The sequence shown here is derived from an EMBL/GenBank/DDBJ whole genome shotgun (WGS) entry which is preliminary data.</text>
</comment>
<dbReference type="NCBIfam" id="TIGR00021">
    <property type="entry name" value="rpiA"/>
    <property type="match status" value="1"/>
</dbReference>
<evidence type="ECO:0000256" key="5">
    <source>
        <dbReference type="ARBA" id="ARBA00019150"/>
    </source>
</evidence>
<name>A0A813LX45_9BILA</name>
<comment type="catalytic activity">
    <reaction evidence="1">
        <text>aldehydo-D-ribose 5-phosphate = D-ribulose 5-phosphate</text>
        <dbReference type="Rhea" id="RHEA:14657"/>
        <dbReference type="ChEBI" id="CHEBI:58121"/>
        <dbReference type="ChEBI" id="CHEBI:58273"/>
        <dbReference type="EC" id="5.3.1.6"/>
    </reaction>
</comment>
<dbReference type="Gene3D" id="3.40.50.1360">
    <property type="match status" value="1"/>
</dbReference>
<dbReference type="PANTHER" id="PTHR11934:SF0">
    <property type="entry name" value="RIBOSE-5-PHOSPHATE ISOMERASE"/>
    <property type="match status" value="1"/>
</dbReference>
<reference evidence="9" key="1">
    <citation type="submission" date="2021-02" db="EMBL/GenBank/DDBJ databases">
        <authorList>
            <person name="Nowell W R."/>
        </authorList>
    </citation>
    <scope>NUCLEOTIDE SEQUENCE</scope>
    <source>
        <strain evidence="9">Ploen Becks lab</strain>
    </source>
</reference>
<dbReference type="Gene3D" id="3.30.70.260">
    <property type="match status" value="1"/>
</dbReference>
<comment type="similarity">
    <text evidence="3">Belongs to the ribose 5-phosphate isomerase family.</text>
</comment>
<keyword evidence="6" id="KW-0413">Isomerase</keyword>
<dbReference type="SUPFAM" id="SSF100950">
    <property type="entry name" value="NagB/RpiA/CoA transferase-like"/>
    <property type="match status" value="1"/>
</dbReference>
<dbReference type="PANTHER" id="PTHR11934">
    <property type="entry name" value="RIBOSE-5-PHOSPHATE ISOMERASE"/>
    <property type="match status" value="1"/>
</dbReference>
<dbReference type="GO" id="GO:0006014">
    <property type="term" value="P:D-ribose metabolic process"/>
    <property type="evidence" value="ECO:0007669"/>
    <property type="project" value="TreeGrafter"/>
</dbReference>
<evidence type="ECO:0000256" key="4">
    <source>
        <dbReference type="ARBA" id="ARBA00011959"/>
    </source>
</evidence>
<evidence type="ECO:0000256" key="2">
    <source>
        <dbReference type="ARBA" id="ARBA00004988"/>
    </source>
</evidence>
<dbReference type="FunFam" id="3.30.70.260:FF:000018">
    <property type="entry name" value="Ribose-5-phosphate isomerase A"/>
    <property type="match status" value="1"/>
</dbReference>
<gene>
    <name evidence="9" type="ORF">OXX778_LOCUS620</name>
</gene>
<comment type="pathway">
    <text evidence="2">Carbohydrate degradation; pentose phosphate pathway; D-ribose 5-phosphate from D-ribulose 5-phosphate (non-oxidative stage): step 1/1.</text>
</comment>
<dbReference type="InterPro" id="IPR020672">
    <property type="entry name" value="Ribose5P_isomerase_typA_subgr"/>
</dbReference>
<dbReference type="Pfam" id="PF06026">
    <property type="entry name" value="Rib_5-P_isom_A"/>
    <property type="match status" value="1"/>
</dbReference>
<dbReference type="GO" id="GO:0005737">
    <property type="term" value="C:cytoplasm"/>
    <property type="evidence" value="ECO:0007669"/>
    <property type="project" value="TreeGrafter"/>
</dbReference>
<evidence type="ECO:0000256" key="8">
    <source>
        <dbReference type="ARBA" id="ARBA00032273"/>
    </source>
</evidence>
<evidence type="ECO:0000256" key="3">
    <source>
        <dbReference type="ARBA" id="ARBA00008088"/>
    </source>
</evidence>
<protein>
    <recommendedName>
        <fullName evidence="5">Ribose-5-phosphate isomerase</fullName>
        <ecNumber evidence="4">5.3.1.6</ecNumber>
    </recommendedName>
    <alternativeName>
        <fullName evidence="8">D-ribose-5-phosphate ketol-isomerase</fullName>
    </alternativeName>
    <alternativeName>
        <fullName evidence="7">Phosphoriboisomerase</fullName>
    </alternativeName>
</protein>
<dbReference type="HAMAP" id="MF_00170">
    <property type="entry name" value="Rib_5P_isom_A"/>
    <property type="match status" value="1"/>
</dbReference>
<dbReference type="GO" id="GO:0004751">
    <property type="term" value="F:ribose-5-phosphate isomerase activity"/>
    <property type="evidence" value="ECO:0007669"/>
    <property type="project" value="UniProtKB-EC"/>
</dbReference>
<dbReference type="NCBIfam" id="NF001924">
    <property type="entry name" value="PRK00702.1"/>
    <property type="match status" value="1"/>
</dbReference>
<dbReference type="InterPro" id="IPR004788">
    <property type="entry name" value="Ribose5P_isomerase_type_A"/>
</dbReference>
<keyword evidence="10" id="KW-1185">Reference proteome</keyword>
<dbReference type="EMBL" id="CAJNOC010000033">
    <property type="protein sequence ID" value="CAF0708522.1"/>
    <property type="molecule type" value="Genomic_DNA"/>
</dbReference>
<dbReference type="InterPro" id="IPR037171">
    <property type="entry name" value="NagB/RpiA_transferase-like"/>
</dbReference>
<dbReference type="EC" id="5.3.1.6" evidence="4"/>
<dbReference type="Proteomes" id="UP000663879">
    <property type="component" value="Unassembled WGS sequence"/>
</dbReference>
<organism evidence="9 10">
    <name type="scientific">Brachionus calyciflorus</name>
    <dbReference type="NCBI Taxonomy" id="104777"/>
    <lineage>
        <taxon>Eukaryota</taxon>
        <taxon>Metazoa</taxon>
        <taxon>Spiralia</taxon>
        <taxon>Gnathifera</taxon>
        <taxon>Rotifera</taxon>
        <taxon>Eurotatoria</taxon>
        <taxon>Monogononta</taxon>
        <taxon>Pseudotrocha</taxon>
        <taxon>Ploima</taxon>
        <taxon>Brachionidae</taxon>
        <taxon>Brachionus</taxon>
    </lineage>
</organism>
<dbReference type="CDD" id="cd01398">
    <property type="entry name" value="RPI_A"/>
    <property type="match status" value="1"/>
</dbReference>
<dbReference type="SUPFAM" id="SSF75445">
    <property type="entry name" value="D-ribose-5-phosphate isomerase (RpiA), lid domain"/>
    <property type="match status" value="1"/>
</dbReference>